<dbReference type="EMBL" id="MBFR01000128">
    <property type="protein sequence ID" value="PVU93445.1"/>
    <property type="molecule type" value="Genomic_DNA"/>
</dbReference>
<gene>
    <name evidence="1" type="ORF">BB561_003274</name>
</gene>
<accession>A0A2T9YM67</accession>
<evidence type="ECO:0000313" key="2">
    <source>
        <dbReference type="Proteomes" id="UP000245383"/>
    </source>
</evidence>
<evidence type="ECO:0000313" key="1">
    <source>
        <dbReference type="EMBL" id="PVU93445.1"/>
    </source>
</evidence>
<dbReference type="SUPFAM" id="SSF48452">
    <property type="entry name" value="TPR-like"/>
    <property type="match status" value="2"/>
</dbReference>
<dbReference type="InterPro" id="IPR019734">
    <property type="entry name" value="TPR_rpt"/>
</dbReference>
<dbReference type="Pfam" id="PF13181">
    <property type="entry name" value="TPR_8"/>
    <property type="match status" value="1"/>
</dbReference>
<dbReference type="STRING" id="133385.A0A2T9YM67"/>
<dbReference type="InterPro" id="IPR011990">
    <property type="entry name" value="TPR-like_helical_dom_sf"/>
</dbReference>
<dbReference type="OrthoDB" id="1914839at2759"/>
<name>A0A2T9YM67_9FUNG</name>
<dbReference type="AlphaFoldDB" id="A0A2T9YM67"/>
<dbReference type="Gene3D" id="1.25.40.10">
    <property type="entry name" value="Tetratricopeptide repeat domain"/>
    <property type="match status" value="2"/>
</dbReference>
<dbReference type="Proteomes" id="UP000245383">
    <property type="component" value="Unassembled WGS sequence"/>
</dbReference>
<protein>
    <submittedName>
        <fullName evidence="1">Uncharacterized protein</fullName>
    </submittedName>
</protein>
<reference evidence="1 2" key="1">
    <citation type="journal article" date="2018" name="MBio">
        <title>Comparative Genomics Reveals the Core Gene Toolbox for the Fungus-Insect Symbiosis.</title>
        <authorList>
            <person name="Wang Y."/>
            <person name="Stata M."/>
            <person name="Wang W."/>
            <person name="Stajich J.E."/>
            <person name="White M.M."/>
            <person name="Moncalvo J.M."/>
        </authorList>
    </citation>
    <scope>NUCLEOTIDE SEQUENCE [LARGE SCALE GENOMIC DNA]</scope>
    <source>
        <strain evidence="1 2">SWE-8-4</strain>
    </source>
</reference>
<sequence length="352" mass="39985">MKVKKNKANIPIADLLAKIDELISEENFSLAEKFVLKALQAGPENPKALFKAAVVNFELGNPEPAILYLKRCVAIEPESGYEKYMYLGQMSTEHDAIACYSKGIEILTKDAAKIIQNDSKLQEIKKTIAEAYVSMTEIYLSDLCFESDAEQKCESFLDLGKQAFPDSPLVYQTLASVRISQARPEEAKEALVYSISLWKELDPGHPQIPSYENRLALVRLLIECQMIDDSLVLLSFLQKEDDQTVDLWYLYGWIYYLQGLELSDTDTSFEKKEMWAESALCIEKALKIASFGEYCDSGVVEHSKQLVNEIYNVYSKAEIKNFTKNEDIEYANLDGNDDVDWDTQSESEMDIN</sequence>
<proteinExistence type="predicted"/>
<dbReference type="CDD" id="cd24142">
    <property type="entry name" value="ACL4-like"/>
    <property type="match status" value="1"/>
</dbReference>
<keyword evidence="2" id="KW-1185">Reference proteome</keyword>
<comment type="caution">
    <text evidence="1">The sequence shown here is derived from an EMBL/GenBank/DDBJ whole genome shotgun (WGS) entry which is preliminary data.</text>
</comment>
<organism evidence="1 2">
    <name type="scientific">Smittium simulii</name>
    <dbReference type="NCBI Taxonomy" id="133385"/>
    <lineage>
        <taxon>Eukaryota</taxon>
        <taxon>Fungi</taxon>
        <taxon>Fungi incertae sedis</taxon>
        <taxon>Zoopagomycota</taxon>
        <taxon>Kickxellomycotina</taxon>
        <taxon>Harpellomycetes</taxon>
        <taxon>Harpellales</taxon>
        <taxon>Legeriomycetaceae</taxon>
        <taxon>Smittium</taxon>
    </lineage>
</organism>